<keyword evidence="4" id="KW-1185">Reference proteome</keyword>
<evidence type="ECO:0000313" key="3">
    <source>
        <dbReference type="EMBL" id="MFC4304519.1"/>
    </source>
</evidence>
<protein>
    <submittedName>
        <fullName evidence="3">NAD-dependent epimerase/dehydratase family protein</fullName>
    </submittedName>
</protein>
<dbReference type="SUPFAM" id="SSF51735">
    <property type="entry name" value="NAD(P)-binding Rossmann-fold domains"/>
    <property type="match status" value="1"/>
</dbReference>
<dbReference type="RefSeq" id="WP_204605994.1">
    <property type="nucleotide sequence ID" value="NZ_JBHSED010000025.1"/>
</dbReference>
<dbReference type="InterPro" id="IPR001509">
    <property type="entry name" value="Epimerase_deHydtase"/>
</dbReference>
<organism evidence="3 4">
    <name type="scientific">Cohnella boryungensis</name>
    <dbReference type="NCBI Taxonomy" id="768479"/>
    <lineage>
        <taxon>Bacteria</taxon>
        <taxon>Bacillati</taxon>
        <taxon>Bacillota</taxon>
        <taxon>Bacilli</taxon>
        <taxon>Bacillales</taxon>
        <taxon>Paenibacillaceae</taxon>
        <taxon>Cohnella</taxon>
    </lineage>
</organism>
<dbReference type="EMBL" id="JBHSED010000025">
    <property type="protein sequence ID" value="MFC4304519.1"/>
    <property type="molecule type" value="Genomic_DNA"/>
</dbReference>
<comment type="caution">
    <text evidence="3">The sequence shown here is derived from an EMBL/GenBank/DDBJ whole genome shotgun (WGS) entry which is preliminary data.</text>
</comment>
<accession>A0ABV8SAC2</accession>
<dbReference type="InterPro" id="IPR036291">
    <property type="entry name" value="NAD(P)-bd_dom_sf"/>
</dbReference>
<reference evidence="4" key="1">
    <citation type="journal article" date="2019" name="Int. J. Syst. Evol. Microbiol.">
        <title>The Global Catalogue of Microorganisms (GCM) 10K type strain sequencing project: providing services to taxonomists for standard genome sequencing and annotation.</title>
        <authorList>
            <consortium name="The Broad Institute Genomics Platform"/>
            <consortium name="The Broad Institute Genome Sequencing Center for Infectious Disease"/>
            <person name="Wu L."/>
            <person name="Ma J."/>
        </authorList>
    </citation>
    <scope>NUCLEOTIDE SEQUENCE [LARGE SCALE GENOMIC DNA]</scope>
    <source>
        <strain evidence="4">CGMCC 4.1641</strain>
    </source>
</reference>
<name>A0ABV8SAC2_9BACL</name>
<evidence type="ECO:0000313" key="4">
    <source>
        <dbReference type="Proteomes" id="UP001595755"/>
    </source>
</evidence>
<evidence type="ECO:0000259" key="2">
    <source>
        <dbReference type="Pfam" id="PF01370"/>
    </source>
</evidence>
<dbReference type="Gene3D" id="3.40.50.720">
    <property type="entry name" value="NAD(P)-binding Rossmann-like Domain"/>
    <property type="match status" value="1"/>
</dbReference>
<evidence type="ECO:0000256" key="1">
    <source>
        <dbReference type="ARBA" id="ARBA00007637"/>
    </source>
</evidence>
<proteinExistence type="inferred from homology"/>
<sequence>MRSAAQADETIVVTGVSSFIGMHLACSLTKLYRRVIGTCGRKPEYYDRLRSERLDQAVRCGVRLAPLDLTDPAQIDRFILAERPNVWVHHAGYATDYASSRYDLTLGYQVNVAPLERIYARLQEIGCRGFIATGSCMEYGDTAQACREDDSCWPSTPYGLSKLTATIRSRQLASLYGMKTRIARVFIPYGEWDSAGKLINDTVASLLRGQPIGLSHCMQKRDFIHVEDLVRGYLACIEDLRRDALYEIYNLCSGEATPVKELLLRIVQELKADPSLLRFGERITRAGEPDACFGSNLKAIERLDWRPRALEEGLRDFLGDVSPRR</sequence>
<feature type="domain" description="NAD-dependent epimerase/dehydratase" evidence="2">
    <location>
        <begin position="11"/>
        <end position="252"/>
    </location>
</feature>
<gene>
    <name evidence="3" type="ORF">ACFO1S_13910</name>
</gene>
<dbReference type="Pfam" id="PF01370">
    <property type="entry name" value="Epimerase"/>
    <property type="match status" value="1"/>
</dbReference>
<comment type="similarity">
    <text evidence="1">Belongs to the NAD(P)-dependent epimerase/dehydratase family.</text>
</comment>
<dbReference type="PANTHER" id="PTHR43000">
    <property type="entry name" value="DTDP-D-GLUCOSE 4,6-DEHYDRATASE-RELATED"/>
    <property type="match status" value="1"/>
</dbReference>
<dbReference type="Proteomes" id="UP001595755">
    <property type="component" value="Unassembled WGS sequence"/>
</dbReference>